<reference evidence="12" key="1">
    <citation type="journal article" date="2016" name="Int. J. Parasitol.">
        <title>Reappraisal of Hydatigera taeniaeformis (Batsch, 1786) (Cestoda: Taeniidae) sensu lato with description of Hydatigera kamiyai n. sp.</title>
        <authorList>
            <person name="Lavikainen A."/>
            <person name="Iwaki T."/>
            <person name="Haukisalmi V."/>
            <person name="Konyaev S.V."/>
            <person name="Casiraghi M."/>
            <person name="Dokuchaev N.E."/>
            <person name="Galimberti A."/>
            <person name="Halajian A."/>
            <person name="Henttonen H."/>
            <person name="Ichikawa-Seki M."/>
            <person name="Itagaki T."/>
            <person name="Krivopalov A.V."/>
            <person name="Meri S."/>
            <person name="Morand S."/>
            <person name="Nareaho A."/>
            <person name="Olsson G.E."/>
            <person name="Ribas A."/>
            <person name="Terefe Y."/>
            <person name="Nakao M."/>
        </authorList>
    </citation>
    <scope>NUCLEOTIDE SEQUENCE</scope>
    <source>
        <strain evidence="12">HCFr</strain>
    </source>
</reference>
<comment type="subcellular location">
    <subcellularLocation>
        <location evidence="1">Membrane</location>
        <topology evidence="1">Multi-pass membrane protein</topology>
    </subcellularLocation>
</comment>
<keyword evidence="10" id="KW-0066">ATP synthesis</keyword>
<accession>A0A146GSD7</accession>
<evidence type="ECO:0000256" key="8">
    <source>
        <dbReference type="ARBA" id="ARBA00023065"/>
    </source>
</evidence>
<evidence type="ECO:0000256" key="6">
    <source>
        <dbReference type="ARBA" id="ARBA00022781"/>
    </source>
</evidence>
<dbReference type="InterPro" id="IPR035908">
    <property type="entry name" value="F0_ATP_A_sf"/>
</dbReference>
<keyword evidence="8" id="KW-0406">Ion transport</keyword>
<evidence type="ECO:0000256" key="11">
    <source>
        <dbReference type="SAM" id="Phobius"/>
    </source>
</evidence>
<keyword evidence="3" id="KW-0813">Transport</keyword>
<evidence type="ECO:0000256" key="5">
    <source>
        <dbReference type="ARBA" id="ARBA00022692"/>
    </source>
</evidence>
<dbReference type="AlphaFoldDB" id="A0A146GSD7"/>
<geneLocation type="mitochondrion" evidence="12"/>
<comment type="similarity">
    <text evidence="2">Belongs to the ATPase A chain family.</text>
</comment>
<sequence>MFNLINDFSSLISVLYSKVINGSMVYYYLSIILWTMLLFISYRFPYCYSPWLFIVWLLGIVFVCFVSLWLNRLLDNSDVFFASFVPLGTPIFICPLVCIAESISYIIRPFVLILRPFINISLGCFGAAFVGSVVSVNYLWFLVLVTLFFYEVFVALVHWFIVLSILLFSEDH</sequence>
<proteinExistence type="inferred from homology"/>
<keyword evidence="5 11" id="KW-0812">Transmembrane</keyword>
<evidence type="ECO:0000256" key="9">
    <source>
        <dbReference type="ARBA" id="ARBA00023136"/>
    </source>
</evidence>
<evidence type="ECO:0000256" key="2">
    <source>
        <dbReference type="ARBA" id="ARBA00006810"/>
    </source>
</evidence>
<dbReference type="GO" id="GO:1902600">
    <property type="term" value="P:proton transmembrane transport"/>
    <property type="evidence" value="ECO:0007669"/>
    <property type="project" value="UniProtKB-KW"/>
</dbReference>
<protein>
    <submittedName>
        <fullName evidence="12">ATP synthase subunit 6</fullName>
    </submittedName>
</protein>
<dbReference type="EMBL" id="LC008533">
    <property type="protein sequence ID" value="BAU70022.1"/>
    <property type="molecule type" value="Genomic_DNA"/>
</dbReference>
<keyword evidence="7 11" id="KW-1133">Transmembrane helix</keyword>
<gene>
    <name evidence="12" type="primary">atp6</name>
</gene>
<feature type="transmembrane region" description="Helical" evidence="11">
    <location>
        <begin position="82"/>
        <end position="107"/>
    </location>
</feature>
<evidence type="ECO:0000313" key="12">
    <source>
        <dbReference type="EMBL" id="BAU70022.1"/>
    </source>
</evidence>
<dbReference type="GO" id="GO:0006754">
    <property type="term" value="P:ATP biosynthetic process"/>
    <property type="evidence" value="ECO:0007669"/>
    <property type="project" value="UniProtKB-KW"/>
</dbReference>
<evidence type="ECO:0000256" key="10">
    <source>
        <dbReference type="ARBA" id="ARBA00023310"/>
    </source>
</evidence>
<feature type="transmembrane region" description="Helical" evidence="11">
    <location>
        <begin position="147"/>
        <end position="168"/>
    </location>
</feature>
<keyword evidence="12" id="KW-0496">Mitochondrion</keyword>
<keyword evidence="4" id="KW-0138">CF(0)</keyword>
<name>A0A146GSD7_9CEST</name>
<organism evidence="12">
    <name type="scientific">Hydatigera sp. HCFr</name>
    <dbReference type="NCBI Taxonomy" id="1566625"/>
    <lineage>
        <taxon>Eukaryota</taxon>
        <taxon>Metazoa</taxon>
        <taxon>Spiralia</taxon>
        <taxon>Lophotrochozoa</taxon>
        <taxon>Platyhelminthes</taxon>
        <taxon>Cestoda</taxon>
        <taxon>Eucestoda</taxon>
        <taxon>Cyclophyllidea</taxon>
        <taxon>Taeniidae</taxon>
        <taxon>Hydatigera</taxon>
    </lineage>
</organism>
<dbReference type="SUPFAM" id="SSF81336">
    <property type="entry name" value="F1F0 ATP synthase subunit A"/>
    <property type="match status" value="1"/>
</dbReference>
<feature type="transmembrane region" description="Helical" evidence="11">
    <location>
        <begin position="51"/>
        <end position="70"/>
    </location>
</feature>
<keyword evidence="9 11" id="KW-0472">Membrane</keyword>
<keyword evidence="6" id="KW-0375">Hydrogen ion transport</keyword>
<feature type="transmembrane region" description="Helical" evidence="11">
    <location>
        <begin position="119"/>
        <end position="141"/>
    </location>
</feature>
<feature type="transmembrane region" description="Helical" evidence="11">
    <location>
        <begin position="25"/>
        <end position="44"/>
    </location>
</feature>
<evidence type="ECO:0000256" key="3">
    <source>
        <dbReference type="ARBA" id="ARBA00022448"/>
    </source>
</evidence>
<evidence type="ECO:0000256" key="4">
    <source>
        <dbReference type="ARBA" id="ARBA00022547"/>
    </source>
</evidence>
<evidence type="ECO:0000256" key="7">
    <source>
        <dbReference type="ARBA" id="ARBA00022989"/>
    </source>
</evidence>
<evidence type="ECO:0000256" key="1">
    <source>
        <dbReference type="ARBA" id="ARBA00004141"/>
    </source>
</evidence>
<dbReference type="GO" id="GO:0045259">
    <property type="term" value="C:proton-transporting ATP synthase complex"/>
    <property type="evidence" value="ECO:0007669"/>
    <property type="project" value="UniProtKB-KW"/>
</dbReference>